<evidence type="ECO:0000256" key="1">
    <source>
        <dbReference type="SAM" id="MobiDB-lite"/>
    </source>
</evidence>
<comment type="caution">
    <text evidence="2">The sequence shown here is derived from an EMBL/GenBank/DDBJ whole genome shotgun (WGS) entry which is preliminary data.</text>
</comment>
<feature type="region of interest" description="Disordered" evidence="1">
    <location>
        <begin position="1"/>
        <end position="42"/>
    </location>
</feature>
<sequence>MSTPKAFSKPTLQTQKSSKPSLFAPKTGSPNSSQLIKTKQSSSIHIKTPIVKTERARTFNFSEAESKPELKRWDAVGKIDKSINILRKTRGQIDFSFQIKVEEIINEMMTICCIDEKVTKLFLQIREERDQKKQSQLKTLKFIKGQQDQIEQLKRRCQEYY</sequence>
<protein>
    <submittedName>
        <fullName evidence="2">Uncharacterized protein</fullName>
    </submittedName>
</protein>
<evidence type="ECO:0000313" key="2">
    <source>
        <dbReference type="EMBL" id="CAD8062662.1"/>
    </source>
</evidence>
<name>A0A8S1LA02_PARPR</name>
<gene>
    <name evidence="2" type="ORF">PPRIM_AZ9-3.1.T0330266</name>
</gene>
<dbReference type="AlphaFoldDB" id="A0A8S1LA02"/>
<proteinExistence type="predicted"/>
<evidence type="ECO:0000313" key="3">
    <source>
        <dbReference type="Proteomes" id="UP000688137"/>
    </source>
</evidence>
<dbReference type="EMBL" id="CAJJDM010000032">
    <property type="protein sequence ID" value="CAD8062662.1"/>
    <property type="molecule type" value="Genomic_DNA"/>
</dbReference>
<feature type="compositionally biased region" description="Polar residues" evidence="1">
    <location>
        <begin position="1"/>
        <end position="20"/>
    </location>
</feature>
<dbReference type="OMA" id="TICCIDE"/>
<keyword evidence="3" id="KW-1185">Reference proteome</keyword>
<reference evidence="2" key="1">
    <citation type="submission" date="2021-01" db="EMBL/GenBank/DDBJ databases">
        <authorList>
            <consortium name="Genoscope - CEA"/>
            <person name="William W."/>
        </authorList>
    </citation>
    <scope>NUCLEOTIDE SEQUENCE</scope>
</reference>
<accession>A0A8S1LA02</accession>
<feature type="compositionally biased region" description="Polar residues" evidence="1">
    <location>
        <begin position="28"/>
        <end position="42"/>
    </location>
</feature>
<dbReference type="Proteomes" id="UP000688137">
    <property type="component" value="Unassembled WGS sequence"/>
</dbReference>
<organism evidence="2 3">
    <name type="scientific">Paramecium primaurelia</name>
    <dbReference type="NCBI Taxonomy" id="5886"/>
    <lineage>
        <taxon>Eukaryota</taxon>
        <taxon>Sar</taxon>
        <taxon>Alveolata</taxon>
        <taxon>Ciliophora</taxon>
        <taxon>Intramacronucleata</taxon>
        <taxon>Oligohymenophorea</taxon>
        <taxon>Peniculida</taxon>
        <taxon>Parameciidae</taxon>
        <taxon>Paramecium</taxon>
    </lineage>
</organism>